<keyword evidence="3" id="KW-1185">Reference proteome</keyword>
<dbReference type="CDD" id="cd04301">
    <property type="entry name" value="NAT_SF"/>
    <property type="match status" value="1"/>
</dbReference>
<dbReference type="PROSITE" id="PS51186">
    <property type="entry name" value="GNAT"/>
    <property type="match status" value="1"/>
</dbReference>
<dbReference type="InterPro" id="IPR016181">
    <property type="entry name" value="Acyl_CoA_acyltransferase"/>
</dbReference>
<proteinExistence type="predicted"/>
<feature type="domain" description="N-acetyltransferase" evidence="1">
    <location>
        <begin position="1"/>
        <end position="146"/>
    </location>
</feature>
<keyword evidence="2" id="KW-0808">Transferase</keyword>
<sequence>MIRPFKPTDEGALIGIFQLNVPQYFDPREIEDFRQYLARHSDTYLTIEHDGKIAGGAGYYINSLHHSGSITWIFFHPDAAGRGLGKEVVAYCIKIFNADPGIEKLVVTTSQLAWKFFEKCGYQLVRTEKDYWGKGLDLYLMERDNTPFEEGRQE</sequence>
<dbReference type="AlphaFoldDB" id="A0A561P3W5"/>
<comment type="caution">
    <text evidence="2">The sequence shown here is derived from an EMBL/GenBank/DDBJ whole genome shotgun (WGS) entry which is preliminary data.</text>
</comment>
<dbReference type="SUPFAM" id="SSF55729">
    <property type="entry name" value="Acyl-CoA N-acyltransferases (Nat)"/>
    <property type="match status" value="1"/>
</dbReference>
<dbReference type="OrthoDB" id="961272at2"/>
<evidence type="ECO:0000259" key="1">
    <source>
        <dbReference type="PROSITE" id="PS51186"/>
    </source>
</evidence>
<dbReference type="RefSeq" id="WP_145674580.1">
    <property type="nucleotide sequence ID" value="NZ_VIWO01000013.1"/>
</dbReference>
<organism evidence="2 3">
    <name type="scientific">Chitinophaga polysaccharea</name>
    <dbReference type="NCBI Taxonomy" id="1293035"/>
    <lineage>
        <taxon>Bacteria</taxon>
        <taxon>Pseudomonadati</taxon>
        <taxon>Bacteroidota</taxon>
        <taxon>Chitinophagia</taxon>
        <taxon>Chitinophagales</taxon>
        <taxon>Chitinophagaceae</taxon>
        <taxon>Chitinophaga</taxon>
    </lineage>
</organism>
<gene>
    <name evidence="2" type="ORF">FHW36_11357</name>
</gene>
<evidence type="ECO:0000313" key="3">
    <source>
        <dbReference type="Proteomes" id="UP000320811"/>
    </source>
</evidence>
<dbReference type="EMBL" id="VIWO01000013">
    <property type="protein sequence ID" value="TWF32803.1"/>
    <property type="molecule type" value="Genomic_DNA"/>
</dbReference>
<reference evidence="2 3" key="1">
    <citation type="submission" date="2019-06" db="EMBL/GenBank/DDBJ databases">
        <title>Sorghum-associated microbial communities from plants grown in Nebraska, USA.</title>
        <authorList>
            <person name="Schachtman D."/>
        </authorList>
    </citation>
    <scope>NUCLEOTIDE SEQUENCE [LARGE SCALE GENOMIC DNA]</scope>
    <source>
        <strain evidence="2 3">1209</strain>
    </source>
</reference>
<dbReference type="Gene3D" id="3.40.630.30">
    <property type="match status" value="1"/>
</dbReference>
<dbReference type="Proteomes" id="UP000320811">
    <property type="component" value="Unassembled WGS sequence"/>
</dbReference>
<accession>A0A561P3W5</accession>
<dbReference type="Pfam" id="PF00583">
    <property type="entry name" value="Acetyltransf_1"/>
    <property type="match status" value="1"/>
</dbReference>
<name>A0A561P3W5_9BACT</name>
<protein>
    <submittedName>
        <fullName evidence="2">N-acetylglutamate synthase-like GNAT family acetyltransferase</fullName>
    </submittedName>
</protein>
<dbReference type="InterPro" id="IPR000182">
    <property type="entry name" value="GNAT_dom"/>
</dbReference>
<dbReference type="GO" id="GO:0016747">
    <property type="term" value="F:acyltransferase activity, transferring groups other than amino-acyl groups"/>
    <property type="evidence" value="ECO:0007669"/>
    <property type="project" value="InterPro"/>
</dbReference>
<evidence type="ECO:0000313" key="2">
    <source>
        <dbReference type="EMBL" id="TWF32803.1"/>
    </source>
</evidence>